<dbReference type="PANTHER" id="PTHR43280">
    <property type="entry name" value="ARAC-FAMILY TRANSCRIPTIONAL REGULATOR"/>
    <property type="match status" value="1"/>
</dbReference>
<reference evidence="5 6" key="1">
    <citation type="submission" date="2023-11" db="EMBL/GenBank/DDBJ databases">
        <title>Unpublished Manusciprt.</title>
        <authorList>
            <person name="Saticioglu I.B."/>
            <person name="Ay H."/>
            <person name="Ajmi N."/>
            <person name="Altun S."/>
            <person name="Duman M."/>
        </authorList>
    </citation>
    <scope>NUCLEOTIDE SEQUENCE [LARGE SCALE GENOMIC DNA]</scope>
    <source>
        <strain evidence="5 6">Fl-318</strain>
    </source>
</reference>
<name>A0ABU4R561_9FLAO</name>
<dbReference type="InterPro" id="IPR018062">
    <property type="entry name" value="HTH_AraC-typ_CS"/>
</dbReference>
<keyword evidence="3" id="KW-0804">Transcription</keyword>
<dbReference type="SUPFAM" id="SSF51215">
    <property type="entry name" value="Regulatory protein AraC"/>
    <property type="match status" value="1"/>
</dbReference>
<evidence type="ECO:0000256" key="3">
    <source>
        <dbReference type="ARBA" id="ARBA00023163"/>
    </source>
</evidence>
<dbReference type="Pfam" id="PF12833">
    <property type="entry name" value="HTH_18"/>
    <property type="match status" value="1"/>
</dbReference>
<evidence type="ECO:0000313" key="6">
    <source>
        <dbReference type="Proteomes" id="UP001273350"/>
    </source>
</evidence>
<keyword evidence="2" id="KW-0238">DNA-binding</keyword>
<gene>
    <name evidence="5" type="ORF">SGQ83_00055</name>
</gene>
<comment type="caution">
    <text evidence="5">The sequence shown here is derived from an EMBL/GenBank/DDBJ whole genome shotgun (WGS) entry which is preliminary data.</text>
</comment>
<dbReference type="EMBL" id="JAWXVI010000001">
    <property type="protein sequence ID" value="MDX6187729.1"/>
    <property type="molecule type" value="Genomic_DNA"/>
</dbReference>
<dbReference type="PROSITE" id="PS01124">
    <property type="entry name" value="HTH_ARAC_FAMILY_2"/>
    <property type="match status" value="1"/>
</dbReference>
<proteinExistence type="predicted"/>
<evidence type="ECO:0000256" key="1">
    <source>
        <dbReference type="ARBA" id="ARBA00023015"/>
    </source>
</evidence>
<dbReference type="InterPro" id="IPR037923">
    <property type="entry name" value="HTH-like"/>
</dbReference>
<sequence length="276" mass="31998">MTEIFKIYKFGVEDVEKNEVLLNEPHSHNYEELIIGIEGQIDHFIDFNSTVFNAPFISFVTKGKVHRAKPGLKDGKCDLWVIRFSSEFIPETVFQLYSYYHNEANISLQRDMCFSRLLSLCEMMHMESIQEEPDLGIIRQLLGALFTMIESERRKSKLENESIEKTKSLTFKNFLILLEQHYTKPEGASFYADKLSMSSRNLNLISQRILQQSVSEIIETRKLIQAKNLLTTTDMTISEIGFALGFSENTYFTHVFKKKSGLTPSEFRSEMKKLIS</sequence>
<dbReference type="SUPFAM" id="SSF46689">
    <property type="entry name" value="Homeodomain-like"/>
    <property type="match status" value="1"/>
</dbReference>
<evidence type="ECO:0000259" key="4">
    <source>
        <dbReference type="PROSITE" id="PS01124"/>
    </source>
</evidence>
<feature type="domain" description="HTH araC/xylS-type" evidence="4">
    <location>
        <begin position="172"/>
        <end position="270"/>
    </location>
</feature>
<evidence type="ECO:0000313" key="5">
    <source>
        <dbReference type="EMBL" id="MDX6187729.1"/>
    </source>
</evidence>
<accession>A0ABU4R561</accession>
<dbReference type="InterPro" id="IPR020449">
    <property type="entry name" value="Tscrpt_reg_AraC-type_HTH"/>
</dbReference>
<dbReference type="InterPro" id="IPR009057">
    <property type="entry name" value="Homeodomain-like_sf"/>
</dbReference>
<keyword evidence="1" id="KW-0805">Transcription regulation</keyword>
<evidence type="ECO:0000256" key="2">
    <source>
        <dbReference type="ARBA" id="ARBA00023125"/>
    </source>
</evidence>
<dbReference type="SMART" id="SM00342">
    <property type="entry name" value="HTH_ARAC"/>
    <property type="match status" value="1"/>
</dbReference>
<protein>
    <submittedName>
        <fullName evidence="5">Helix-turn-helix transcriptional regulator</fullName>
    </submittedName>
</protein>
<dbReference type="PRINTS" id="PR00032">
    <property type="entry name" value="HTHARAC"/>
</dbReference>
<dbReference type="Gene3D" id="1.10.10.60">
    <property type="entry name" value="Homeodomain-like"/>
    <property type="match status" value="1"/>
</dbReference>
<organism evidence="5 6">
    <name type="scientific">Flavobacterium cupriresistens</name>
    <dbReference type="NCBI Taxonomy" id="2893885"/>
    <lineage>
        <taxon>Bacteria</taxon>
        <taxon>Pseudomonadati</taxon>
        <taxon>Bacteroidota</taxon>
        <taxon>Flavobacteriia</taxon>
        <taxon>Flavobacteriales</taxon>
        <taxon>Flavobacteriaceae</taxon>
        <taxon>Flavobacterium</taxon>
    </lineage>
</organism>
<dbReference type="RefSeq" id="WP_230002811.1">
    <property type="nucleotide sequence ID" value="NZ_CP087134.1"/>
</dbReference>
<dbReference type="PROSITE" id="PS00041">
    <property type="entry name" value="HTH_ARAC_FAMILY_1"/>
    <property type="match status" value="1"/>
</dbReference>
<dbReference type="PANTHER" id="PTHR43280:SF32">
    <property type="entry name" value="TRANSCRIPTIONAL REGULATORY PROTEIN"/>
    <property type="match status" value="1"/>
</dbReference>
<keyword evidence="6" id="KW-1185">Reference proteome</keyword>
<dbReference type="InterPro" id="IPR018060">
    <property type="entry name" value="HTH_AraC"/>
</dbReference>
<dbReference type="Proteomes" id="UP001273350">
    <property type="component" value="Unassembled WGS sequence"/>
</dbReference>